<comment type="caution">
    <text evidence="8">The sequence shown here is derived from an EMBL/GenBank/DDBJ whole genome shotgun (WGS) entry which is preliminary data.</text>
</comment>
<evidence type="ECO:0000256" key="2">
    <source>
        <dbReference type="ARBA" id="ARBA00022491"/>
    </source>
</evidence>
<dbReference type="GO" id="GO:0070822">
    <property type="term" value="C:Sin3-type complex"/>
    <property type="evidence" value="ECO:0007669"/>
    <property type="project" value="TreeGrafter"/>
</dbReference>
<keyword evidence="9" id="KW-1185">Reference proteome</keyword>
<evidence type="ECO:0000313" key="9">
    <source>
        <dbReference type="Proteomes" id="UP000194236"/>
    </source>
</evidence>
<keyword evidence="4" id="KW-0832">Ubl conjugation</keyword>
<dbReference type="PANTHER" id="PTHR12346:SF0">
    <property type="entry name" value="SIN3A, ISOFORM G"/>
    <property type="match status" value="1"/>
</dbReference>
<dbReference type="PANTHER" id="PTHR12346">
    <property type="entry name" value="SIN3B-RELATED"/>
    <property type="match status" value="1"/>
</dbReference>
<reference evidence="8 9" key="1">
    <citation type="submission" date="2017-03" db="EMBL/GenBank/DDBJ databases">
        <title>Genome Survey of Euroglyphus maynei.</title>
        <authorList>
            <person name="Arlian L.G."/>
            <person name="Morgan M.S."/>
            <person name="Rider S.D."/>
        </authorList>
    </citation>
    <scope>NUCLEOTIDE SEQUENCE [LARGE SCALE GENOMIC DNA]</scope>
    <source>
        <strain evidence="8">Arlian Lab</strain>
        <tissue evidence="8">Whole body</tissue>
    </source>
</reference>
<keyword evidence="2" id="KW-0678">Repressor</keyword>
<evidence type="ECO:0000256" key="6">
    <source>
        <dbReference type="PROSITE-ProRule" id="PRU00810"/>
    </source>
</evidence>
<dbReference type="SUPFAM" id="SSF47762">
    <property type="entry name" value="PAH2 domain"/>
    <property type="match status" value="2"/>
</dbReference>
<evidence type="ECO:0008006" key="10">
    <source>
        <dbReference type="Google" id="ProtNLM"/>
    </source>
</evidence>
<evidence type="ECO:0000256" key="7">
    <source>
        <dbReference type="SAM" id="MobiDB-lite"/>
    </source>
</evidence>
<feature type="non-terminal residue" evidence="8">
    <location>
        <position position="306"/>
    </location>
</feature>
<comment type="subcellular location">
    <subcellularLocation>
        <location evidence="1 6">Nucleus</location>
    </subcellularLocation>
</comment>
<evidence type="ECO:0000256" key="5">
    <source>
        <dbReference type="ARBA" id="ARBA00023242"/>
    </source>
</evidence>
<organism evidence="8 9">
    <name type="scientific">Euroglyphus maynei</name>
    <name type="common">Mayne's house dust mite</name>
    <dbReference type="NCBI Taxonomy" id="6958"/>
    <lineage>
        <taxon>Eukaryota</taxon>
        <taxon>Metazoa</taxon>
        <taxon>Ecdysozoa</taxon>
        <taxon>Arthropoda</taxon>
        <taxon>Chelicerata</taxon>
        <taxon>Arachnida</taxon>
        <taxon>Acari</taxon>
        <taxon>Acariformes</taxon>
        <taxon>Sarcoptiformes</taxon>
        <taxon>Astigmata</taxon>
        <taxon>Psoroptidia</taxon>
        <taxon>Analgoidea</taxon>
        <taxon>Pyroglyphidae</taxon>
        <taxon>Pyroglyphinae</taxon>
        <taxon>Euroglyphus</taxon>
    </lineage>
</organism>
<feature type="compositionally biased region" description="Polar residues" evidence="7">
    <location>
        <begin position="105"/>
        <end position="116"/>
    </location>
</feature>
<keyword evidence="5 6" id="KW-0539">Nucleus</keyword>
<gene>
    <name evidence="8" type="ORF">BLA29_006955</name>
</gene>
<dbReference type="InterPro" id="IPR036600">
    <property type="entry name" value="PAH_sf"/>
</dbReference>
<dbReference type="InterPro" id="IPR039774">
    <property type="entry name" value="Sin3-like"/>
</dbReference>
<dbReference type="AlphaFoldDB" id="A0A1Y3B0K8"/>
<feature type="region of interest" description="Disordered" evidence="7">
    <location>
        <begin position="105"/>
        <end position="132"/>
    </location>
</feature>
<dbReference type="Proteomes" id="UP000194236">
    <property type="component" value="Unassembled WGS sequence"/>
</dbReference>
<evidence type="ECO:0000256" key="3">
    <source>
        <dbReference type="ARBA" id="ARBA00022553"/>
    </source>
</evidence>
<dbReference type="Gene3D" id="1.20.1160.11">
    <property type="entry name" value="Paired amphipathic helix"/>
    <property type="match status" value="2"/>
</dbReference>
<protein>
    <recommendedName>
        <fullName evidence="10">Paired amphipathic helix protein Sin3a-like protein</fullName>
    </recommendedName>
</protein>
<accession>A0A1Y3B0K8</accession>
<evidence type="ECO:0000256" key="4">
    <source>
        <dbReference type="ARBA" id="ARBA00022843"/>
    </source>
</evidence>
<dbReference type="EMBL" id="MUJZ01047607">
    <property type="protein sequence ID" value="OTF74332.1"/>
    <property type="molecule type" value="Genomic_DNA"/>
</dbReference>
<dbReference type="PROSITE" id="PS51477">
    <property type="entry name" value="PAH"/>
    <property type="match status" value="2"/>
</dbReference>
<dbReference type="FunFam" id="1.20.1160.11:FF:000005">
    <property type="entry name" value="SIN3 transcription regulator family member B"/>
    <property type="match status" value="1"/>
</dbReference>
<evidence type="ECO:0000313" key="8">
    <source>
        <dbReference type="EMBL" id="OTF74332.1"/>
    </source>
</evidence>
<sequence length="306" mass="33321">MKEFKSQSIDTPGVIQRVSNLFKGHPELIVGFNTFLPPGYKIEIHSNDQVNVSMPNSTNVVLMPNTPLTPSTHQKQSISAVTAPAGHAIVASNQNIHQIPNNLVRSPSLASSNQSLHHGGPPSHHSHHSFVNSIPSRSETANLVSLSSTTAALAHSTTQNASSFNQNRIETTSSHNHRSTSGGHIDSNSRAQATTIHHHLVNASQQNSSGLPGSGPVEFNHAINYVNKIKNRFLDQPEIYKQFLDILQSYQKEQDNSGQKNLTESEVFSKVSKLFENQPDLLQEFSQFLPDAHNSSIVTASGVGTH</sequence>
<dbReference type="Pfam" id="PF02671">
    <property type="entry name" value="PAH"/>
    <property type="match status" value="2"/>
</dbReference>
<evidence type="ECO:0000256" key="1">
    <source>
        <dbReference type="ARBA" id="ARBA00004123"/>
    </source>
</evidence>
<keyword evidence="3" id="KW-0597">Phosphoprotein</keyword>
<dbReference type="OrthoDB" id="6538107at2759"/>
<proteinExistence type="predicted"/>
<name>A0A1Y3B0K8_EURMA</name>
<dbReference type="InterPro" id="IPR003822">
    <property type="entry name" value="PAH"/>
</dbReference>
<dbReference type="GO" id="GO:0000122">
    <property type="term" value="P:negative regulation of transcription by RNA polymerase II"/>
    <property type="evidence" value="ECO:0007669"/>
    <property type="project" value="TreeGrafter"/>
</dbReference>
<dbReference type="GO" id="GO:0003714">
    <property type="term" value="F:transcription corepressor activity"/>
    <property type="evidence" value="ECO:0007669"/>
    <property type="project" value="InterPro"/>
</dbReference>